<evidence type="ECO:0000313" key="1">
    <source>
        <dbReference type="EMBL" id="SFV23729.1"/>
    </source>
</evidence>
<dbReference type="AlphaFoldDB" id="A0A1I7MPB7"/>
<keyword evidence="2" id="KW-1185">Reference proteome</keyword>
<dbReference type="Proteomes" id="UP000198881">
    <property type="component" value="Unassembled WGS sequence"/>
</dbReference>
<sequence length="273" mass="29910">MQRQFDTVEKIRPLTVAFLSPWRHDDPAAWSGMIHRQFRSLSALPGLRLIPWSSADVRPALIDRSLERALGPHLGGNYRAQLGVSTAKRRAARADARVKAEKPDVVLAAVASVDVALMQSPAPVIHVSDATFDLVHDFYPETTGLHPLSTVQARAVDRRLARTVAAHVVSTSWAADGTVAAGANPSDVHVIPFGPRMEPREYVARPPRSHRRILLVASNWERKAGDDVVEAVARARRIAQTPPELTVVGTPNRSLPEWVTCLGRVPPETMPQS</sequence>
<dbReference type="SUPFAM" id="SSF53756">
    <property type="entry name" value="UDP-Glycosyltransferase/glycogen phosphorylase"/>
    <property type="match status" value="1"/>
</dbReference>
<organism evidence="1 2">
    <name type="scientific">Micrococcus terreus</name>
    <dbReference type="NCBI Taxonomy" id="574650"/>
    <lineage>
        <taxon>Bacteria</taxon>
        <taxon>Bacillati</taxon>
        <taxon>Actinomycetota</taxon>
        <taxon>Actinomycetes</taxon>
        <taxon>Micrococcales</taxon>
        <taxon>Micrococcaceae</taxon>
        <taxon>Micrococcus</taxon>
    </lineage>
</organism>
<accession>A0A1I7MPB7</accession>
<name>A0A1I7MPB7_9MICC</name>
<evidence type="ECO:0000313" key="2">
    <source>
        <dbReference type="Proteomes" id="UP000198881"/>
    </source>
</evidence>
<protein>
    <submittedName>
        <fullName evidence="1">Uncharacterized protein</fullName>
    </submittedName>
</protein>
<dbReference type="STRING" id="574650.SAMN04487966_10861"/>
<reference evidence="1 2" key="1">
    <citation type="submission" date="2016-10" db="EMBL/GenBank/DDBJ databases">
        <authorList>
            <person name="de Groot N.N."/>
        </authorList>
    </citation>
    <scope>NUCLEOTIDE SEQUENCE [LARGE SCALE GENOMIC DNA]</scope>
    <source>
        <strain evidence="1 2">CGMCC 1.7054</strain>
    </source>
</reference>
<proteinExistence type="predicted"/>
<dbReference type="EMBL" id="FPCG01000008">
    <property type="protein sequence ID" value="SFV23729.1"/>
    <property type="molecule type" value="Genomic_DNA"/>
</dbReference>
<gene>
    <name evidence="1" type="ORF">SAMN04487966_10861</name>
</gene>